<dbReference type="Proteomes" id="UP000691718">
    <property type="component" value="Unassembled WGS sequence"/>
</dbReference>
<evidence type="ECO:0000313" key="1">
    <source>
        <dbReference type="EMBL" id="CAG5022776.1"/>
    </source>
</evidence>
<proteinExistence type="predicted"/>
<accession>A0A8S3XH09</accession>
<sequence length="133" mass="15613">MAFYGKFFAVEREENYEAFVKSMGLSEEKEKKFLQFKPVQKYEKKGDEYVFTIQTPEGEKNTKFKSGVEFTSTFRDRPMTTTITVDGNKITQVIKFESGFTMTIKKEYTDDTLSEELTHSKWDGTARRFFKAQ</sequence>
<comment type="caution">
    <text evidence="1">The sequence shown here is derived from an EMBL/GenBank/DDBJ whole genome shotgun (WGS) entry which is preliminary data.</text>
</comment>
<dbReference type="Pfam" id="PF14651">
    <property type="entry name" value="Lipocalin_7"/>
    <property type="match status" value="1"/>
</dbReference>
<keyword evidence="2" id="KW-1185">Reference proteome</keyword>
<dbReference type="OrthoDB" id="354351at2759"/>
<name>A0A8S3XH09_PARAO</name>
<gene>
    <name evidence="1" type="ORF">PAPOLLO_LOCUS17808</name>
</gene>
<organism evidence="1 2">
    <name type="scientific">Parnassius apollo</name>
    <name type="common">Apollo butterfly</name>
    <name type="synonym">Papilio apollo</name>
    <dbReference type="NCBI Taxonomy" id="110799"/>
    <lineage>
        <taxon>Eukaryota</taxon>
        <taxon>Metazoa</taxon>
        <taxon>Ecdysozoa</taxon>
        <taxon>Arthropoda</taxon>
        <taxon>Hexapoda</taxon>
        <taxon>Insecta</taxon>
        <taxon>Pterygota</taxon>
        <taxon>Neoptera</taxon>
        <taxon>Endopterygota</taxon>
        <taxon>Lepidoptera</taxon>
        <taxon>Glossata</taxon>
        <taxon>Ditrysia</taxon>
        <taxon>Papilionoidea</taxon>
        <taxon>Papilionidae</taxon>
        <taxon>Parnassiinae</taxon>
        <taxon>Parnassini</taxon>
        <taxon>Parnassius</taxon>
        <taxon>Parnassius</taxon>
    </lineage>
</organism>
<dbReference type="EMBL" id="CAJQZP010001149">
    <property type="protein sequence ID" value="CAG5022776.1"/>
    <property type="molecule type" value="Genomic_DNA"/>
</dbReference>
<protein>
    <submittedName>
        <fullName evidence="1">(apollo) hypothetical protein</fullName>
    </submittedName>
</protein>
<evidence type="ECO:0000313" key="2">
    <source>
        <dbReference type="Proteomes" id="UP000691718"/>
    </source>
</evidence>
<reference evidence="1" key="1">
    <citation type="submission" date="2021-04" db="EMBL/GenBank/DDBJ databases">
        <authorList>
            <person name="Tunstrom K."/>
        </authorList>
    </citation>
    <scope>NUCLEOTIDE SEQUENCE</scope>
</reference>
<dbReference type="AlphaFoldDB" id="A0A8S3XH09"/>